<protein>
    <submittedName>
        <fullName evidence="2">Uncharacterized protein</fullName>
    </submittedName>
</protein>
<dbReference type="EMBL" id="CADEAL010000428">
    <property type="protein sequence ID" value="CAB1420023.1"/>
    <property type="molecule type" value="Genomic_DNA"/>
</dbReference>
<comment type="caution">
    <text evidence="2">The sequence shown here is derived from an EMBL/GenBank/DDBJ whole genome shotgun (WGS) entry which is preliminary data.</text>
</comment>
<sequence>MASVKLFPSRRQRPTCPTGVGPAHSYHHGDRPFEECPRVTFKDYTGNSASETGRAPPPHTWEPFHKEGVTTLNWIHSKQKIAVQKLVSVHLRPPPRALAQRDTVKAERVLVEQPLSDRLLLNYGNSENQSFYGLSCSEISASASSSEQKLQPPGDINRADCTTEIVTIGGLLLASSASPRRTVCRGLAASMGLFYLQGENKGENSQRQTRRAQRGSSVGTWEKHGRSAARLVIEHNEL</sequence>
<feature type="region of interest" description="Disordered" evidence="1">
    <location>
        <begin position="1"/>
        <end position="28"/>
    </location>
</feature>
<keyword evidence="3" id="KW-1185">Reference proteome</keyword>
<name>A0A9N7TWQ6_PLEPL</name>
<feature type="region of interest" description="Disordered" evidence="1">
    <location>
        <begin position="201"/>
        <end position="220"/>
    </location>
</feature>
<dbReference type="Proteomes" id="UP001153269">
    <property type="component" value="Unassembled WGS sequence"/>
</dbReference>
<gene>
    <name evidence="2" type="ORF">PLEPLA_LOCUS7874</name>
</gene>
<evidence type="ECO:0000313" key="2">
    <source>
        <dbReference type="EMBL" id="CAB1420023.1"/>
    </source>
</evidence>
<reference evidence="2" key="1">
    <citation type="submission" date="2020-03" db="EMBL/GenBank/DDBJ databases">
        <authorList>
            <person name="Weist P."/>
        </authorList>
    </citation>
    <scope>NUCLEOTIDE SEQUENCE</scope>
</reference>
<proteinExistence type="predicted"/>
<organism evidence="2 3">
    <name type="scientific">Pleuronectes platessa</name>
    <name type="common">European plaice</name>
    <dbReference type="NCBI Taxonomy" id="8262"/>
    <lineage>
        <taxon>Eukaryota</taxon>
        <taxon>Metazoa</taxon>
        <taxon>Chordata</taxon>
        <taxon>Craniata</taxon>
        <taxon>Vertebrata</taxon>
        <taxon>Euteleostomi</taxon>
        <taxon>Actinopterygii</taxon>
        <taxon>Neopterygii</taxon>
        <taxon>Teleostei</taxon>
        <taxon>Neoteleostei</taxon>
        <taxon>Acanthomorphata</taxon>
        <taxon>Carangaria</taxon>
        <taxon>Pleuronectiformes</taxon>
        <taxon>Pleuronectoidei</taxon>
        <taxon>Pleuronectidae</taxon>
        <taxon>Pleuronectes</taxon>
    </lineage>
</organism>
<evidence type="ECO:0000313" key="3">
    <source>
        <dbReference type="Proteomes" id="UP001153269"/>
    </source>
</evidence>
<accession>A0A9N7TWQ6</accession>
<evidence type="ECO:0000256" key="1">
    <source>
        <dbReference type="SAM" id="MobiDB-lite"/>
    </source>
</evidence>
<dbReference type="AlphaFoldDB" id="A0A9N7TWQ6"/>